<dbReference type="Gene3D" id="3.40.50.1220">
    <property type="entry name" value="TPP-binding domain"/>
    <property type="match status" value="1"/>
</dbReference>
<dbReference type="SUPFAM" id="SSF52467">
    <property type="entry name" value="DHS-like NAD/FAD-binding domain"/>
    <property type="match status" value="1"/>
</dbReference>
<dbReference type="RefSeq" id="WP_076820703.1">
    <property type="nucleotide sequence ID" value="NZ_MOMC01000069.1"/>
</dbReference>
<dbReference type="EMBL" id="MOMC01000069">
    <property type="protein sequence ID" value="ONH24643.1"/>
    <property type="molecule type" value="Genomic_DNA"/>
</dbReference>
<dbReference type="AlphaFoldDB" id="A0A1V2I3A5"/>
<accession>A0A1V2I3A5</accession>
<dbReference type="Pfam" id="PF00205">
    <property type="entry name" value="TPP_enzyme_M"/>
    <property type="match status" value="1"/>
</dbReference>
<reference evidence="4" key="1">
    <citation type="submission" date="2016-10" db="EMBL/GenBank/DDBJ databases">
        <title>Frankia sp. NRRL B-16386 Genome sequencing.</title>
        <authorList>
            <person name="Ghodhbane-Gtari F."/>
            <person name="Swanson E."/>
            <person name="Gueddou A."/>
            <person name="Hezbri K."/>
            <person name="Ktari K."/>
            <person name="Nouioui I."/>
            <person name="Morris K."/>
            <person name="Simpson S."/>
            <person name="Abebe-Akele F."/>
            <person name="Thomas K."/>
            <person name="Gtari M."/>
            <person name="Tisa L.S."/>
        </authorList>
    </citation>
    <scope>NUCLEOTIDE SEQUENCE [LARGE SCALE GENOMIC DNA]</scope>
    <source>
        <strain evidence="4">NRRL B-16386</strain>
    </source>
</reference>
<organism evidence="3 4">
    <name type="scientific">Pseudofrankia asymbiotica</name>
    <dbReference type="NCBI Taxonomy" id="1834516"/>
    <lineage>
        <taxon>Bacteria</taxon>
        <taxon>Bacillati</taxon>
        <taxon>Actinomycetota</taxon>
        <taxon>Actinomycetes</taxon>
        <taxon>Frankiales</taxon>
        <taxon>Frankiaceae</taxon>
        <taxon>Pseudofrankia</taxon>
    </lineage>
</organism>
<dbReference type="SUPFAM" id="SSF52518">
    <property type="entry name" value="Thiamin diphosphate-binding fold (THDP-binding)"/>
    <property type="match status" value="1"/>
</dbReference>
<dbReference type="Proteomes" id="UP000188929">
    <property type="component" value="Unassembled WGS sequence"/>
</dbReference>
<evidence type="ECO:0000259" key="2">
    <source>
        <dbReference type="Pfam" id="PF00205"/>
    </source>
</evidence>
<feature type="domain" description="Thiamine pyrophosphate enzyme central" evidence="2">
    <location>
        <begin position="186"/>
        <end position="261"/>
    </location>
</feature>
<dbReference type="OrthoDB" id="3207346at2"/>
<name>A0A1V2I3A5_9ACTN</name>
<keyword evidence="4" id="KW-1185">Reference proteome</keyword>
<dbReference type="InterPro" id="IPR012000">
    <property type="entry name" value="Thiamin_PyroP_enz_cen_dom"/>
</dbReference>
<feature type="region of interest" description="Disordered" evidence="1">
    <location>
        <begin position="15"/>
        <end position="34"/>
    </location>
</feature>
<dbReference type="STRING" id="1834516.BL253_29705"/>
<evidence type="ECO:0000313" key="4">
    <source>
        <dbReference type="Proteomes" id="UP000188929"/>
    </source>
</evidence>
<sequence>MTVGDWLRRQGLRHVVETPGGPRGGRGPRGGGAGRAVPGIRAVPAPDLDCALALAEAEGTMGAGLGALWDGAVLTLLSRRVDPGAPVTARSAPELADAVARARKTGAGAVAVHLDFDLTADPEPFAAGPPGTISPPGTAGASSTAGIPGTARVPGTPATLADAGLAPRLSGAAWRPGTGEPLEVDLVLAGRGVVRAGAVPALVELAARGGLGVLNVFTAKGVFRWDSPHHLGTGFLQERDLALAGAHPDAVIVAVGLDADECAPALFAAAGVDPARLVILDPADLPAATVAMRARIPVTEGGPRPALYRELAAVAGPLYAAPGAPLNPACAAADLAAVLPEGGSVWTEPGPAAHWIGRTFSTVRLGSVRVPAAGRDGVAIAGALSAALAGDGVGVAVVDQPPRAGVAAACLDWAGRLGARLVVEVWGERGVPRSSAQHRERLVDALASPGVSVLELPVDYAATRELLAAAGPLVAWTVSPPAGPM</sequence>
<protein>
    <submittedName>
        <fullName evidence="3">Thiamine pyrophosphate-binding protein</fullName>
    </submittedName>
</protein>
<dbReference type="GO" id="GO:0000287">
    <property type="term" value="F:magnesium ion binding"/>
    <property type="evidence" value="ECO:0007669"/>
    <property type="project" value="InterPro"/>
</dbReference>
<evidence type="ECO:0000256" key="1">
    <source>
        <dbReference type="SAM" id="MobiDB-lite"/>
    </source>
</evidence>
<proteinExistence type="predicted"/>
<gene>
    <name evidence="3" type="ORF">BL253_29705</name>
</gene>
<dbReference type="InterPro" id="IPR029035">
    <property type="entry name" value="DHS-like_NAD/FAD-binding_dom"/>
</dbReference>
<dbReference type="InterPro" id="IPR029061">
    <property type="entry name" value="THDP-binding"/>
</dbReference>
<feature type="compositionally biased region" description="Gly residues" evidence="1">
    <location>
        <begin position="21"/>
        <end position="34"/>
    </location>
</feature>
<comment type="caution">
    <text evidence="3">The sequence shown here is derived from an EMBL/GenBank/DDBJ whole genome shotgun (WGS) entry which is preliminary data.</text>
</comment>
<evidence type="ECO:0000313" key="3">
    <source>
        <dbReference type="EMBL" id="ONH24643.1"/>
    </source>
</evidence>
<dbReference type="GO" id="GO:0030976">
    <property type="term" value="F:thiamine pyrophosphate binding"/>
    <property type="evidence" value="ECO:0007669"/>
    <property type="project" value="InterPro"/>
</dbReference>